<dbReference type="AlphaFoldDB" id="A0AA36JLS6"/>
<evidence type="ECO:0000256" key="1">
    <source>
        <dbReference type="SAM" id="MobiDB-lite"/>
    </source>
</evidence>
<dbReference type="SUPFAM" id="SSF50156">
    <property type="entry name" value="PDZ domain-like"/>
    <property type="match status" value="2"/>
</dbReference>
<reference evidence="3" key="1">
    <citation type="submission" date="2023-08" db="EMBL/GenBank/DDBJ databases">
        <authorList>
            <person name="Chen Y."/>
            <person name="Shah S."/>
            <person name="Dougan E. K."/>
            <person name="Thang M."/>
            <person name="Chan C."/>
        </authorList>
    </citation>
    <scope>NUCLEOTIDE SEQUENCE</scope>
</reference>
<feature type="domain" description="PDZ" evidence="2">
    <location>
        <begin position="2"/>
        <end position="70"/>
    </location>
</feature>
<feature type="compositionally biased region" description="Basic and acidic residues" evidence="1">
    <location>
        <begin position="488"/>
        <end position="503"/>
    </location>
</feature>
<gene>
    <name evidence="3" type="ORF">EVOR1521_LOCUS29503</name>
</gene>
<evidence type="ECO:0000313" key="4">
    <source>
        <dbReference type="Proteomes" id="UP001178507"/>
    </source>
</evidence>
<dbReference type="EMBL" id="CAUJNA010003696">
    <property type="protein sequence ID" value="CAJ1407922.1"/>
    <property type="molecule type" value="Genomic_DNA"/>
</dbReference>
<dbReference type="Proteomes" id="UP001178507">
    <property type="component" value="Unassembled WGS sequence"/>
</dbReference>
<dbReference type="SMART" id="SM00228">
    <property type="entry name" value="PDZ"/>
    <property type="match status" value="2"/>
</dbReference>
<feature type="region of interest" description="Disordered" evidence="1">
    <location>
        <begin position="474"/>
        <end position="504"/>
    </location>
</feature>
<accession>A0AA36JLS6</accession>
<dbReference type="CDD" id="cd00136">
    <property type="entry name" value="PDZ_canonical"/>
    <property type="match status" value="1"/>
</dbReference>
<dbReference type="PROSITE" id="PS50106">
    <property type="entry name" value="PDZ"/>
    <property type="match status" value="1"/>
</dbReference>
<evidence type="ECO:0000259" key="2">
    <source>
        <dbReference type="PROSITE" id="PS50106"/>
    </source>
</evidence>
<proteinExistence type="predicted"/>
<feature type="region of interest" description="Disordered" evidence="1">
    <location>
        <begin position="269"/>
        <end position="320"/>
    </location>
</feature>
<protein>
    <recommendedName>
        <fullName evidence="2">PDZ domain-containing protein</fullName>
    </recommendedName>
</protein>
<organism evidence="3 4">
    <name type="scientific">Effrenium voratum</name>
    <dbReference type="NCBI Taxonomy" id="2562239"/>
    <lineage>
        <taxon>Eukaryota</taxon>
        <taxon>Sar</taxon>
        <taxon>Alveolata</taxon>
        <taxon>Dinophyceae</taxon>
        <taxon>Suessiales</taxon>
        <taxon>Symbiodiniaceae</taxon>
        <taxon>Effrenium</taxon>
    </lineage>
</organism>
<dbReference type="InterPro" id="IPR001478">
    <property type="entry name" value="PDZ"/>
</dbReference>
<keyword evidence="4" id="KW-1185">Reference proteome</keyword>
<dbReference type="Gene3D" id="2.30.42.10">
    <property type="match status" value="1"/>
</dbReference>
<dbReference type="InterPro" id="IPR036034">
    <property type="entry name" value="PDZ_sf"/>
</dbReference>
<sequence>MEFEVEVSAEGRVLGLVPEAWPPGPVRVAAVLANSVAAENDIRVGDELAMVNGLFVSSLDHHSLARELSNRPLRLLLQRHAQPDGCMIIDVRAGPDDGAIGFFPKNWPPGPVVVGAVLPSNLAARNGVQEGDLLWLVEGKQAALMSSADLTKSLSQRPLSLRFLRGDALEYASHVLGSGKISIFEPPSEHHGIIEQTQILQVQQLHLQQLQHSQEQGHYPKVQKESQATLERQNDERRTLQLMQKQHMSHLHQTFRAHQQLLEELPVDGESVTPETHSDGRRLRGKPPKPRTPQKRTKTQSPNEQDEQSTKRDHVIPQEQTAHCTQFTQTDVPSLEDKYTQPEAVATEEFPSAEVTQTDMPELKKKAIQPDPDLFPLDRVPSSAELLESESITAASVQEMDLPALVPLSSIEPRQPDTIRRTLPDSSGHVSGRFHWGRACSPSSHAEPLDKEMNELRLLQRTLNTNDQCHGLKLRELPPPQRPPAGEVRQDAQEKQSETRTAAKSEVVFSKLQKWLDQCALSQNAVIF</sequence>
<name>A0AA36JLS6_9DINO</name>
<feature type="region of interest" description="Disordered" evidence="1">
    <location>
        <begin position="211"/>
        <end position="234"/>
    </location>
</feature>
<feature type="compositionally biased region" description="Basic residues" evidence="1">
    <location>
        <begin position="283"/>
        <end position="298"/>
    </location>
</feature>
<comment type="caution">
    <text evidence="3">The sequence shown here is derived from an EMBL/GenBank/DDBJ whole genome shotgun (WGS) entry which is preliminary data.</text>
</comment>
<evidence type="ECO:0000313" key="3">
    <source>
        <dbReference type="EMBL" id="CAJ1407922.1"/>
    </source>
</evidence>